<dbReference type="CDD" id="cd00160">
    <property type="entry name" value="RhoGEF"/>
    <property type="match status" value="1"/>
</dbReference>
<keyword evidence="5" id="KW-1185">Reference proteome</keyword>
<dbReference type="GO" id="GO:0005829">
    <property type="term" value="C:cytosol"/>
    <property type="evidence" value="ECO:0007669"/>
    <property type="project" value="TreeGrafter"/>
</dbReference>
<evidence type="ECO:0000259" key="1">
    <source>
        <dbReference type="PROSITE" id="PS50003"/>
    </source>
</evidence>
<dbReference type="InterPro" id="IPR000591">
    <property type="entry name" value="DEP_dom"/>
</dbReference>
<dbReference type="Pfam" id="PF00621">
    <property type="entry name" value="RhoGEF"/>
    <property type="match status" value="1"/>
</dbReference>
<evidence type="ECO:0000259" key="3">
    <source>
        <dbReference type="PROSITE" id="PS50186"/>
    </source>
</evidence>
<evidence type="ECO:0000259" key="2">
    <source>
        <dbReference type="PROSITE" id="PS50010"/>
    </source>
</evidence>
<dbReference type="EMBL" id="CASHTH010004392">
    <property type="protein sequence ID" value="CAI8056724.1"/>
    <property type="molecule type" value="Genomic_DNA"/>
</dbReference>
<name>A0AA35XGL7_GEOBA</name>
<dbReference type="Gene3D" id="2.30.29.30">
    <property type="entry name" value="Pleckstrin-homology domain (PH domain)/Phosphotyrosine-binding domain (PTB)"/>
    <property type="match status" value="1"/>
</dbReference>
<dbReference type="PANTHER" id="PTHR45834">
    <property type="entry name" value="RHO GUANINE NUCLEOTIDE EXCHANGE FACTOR 9-RELATED"/>
    <property type="match status" value="1"/>
</dbReference>
<dbReference type="InterPro" id="IPR035899">
    <property type="entry name" value="DBL_dom_sf"/>
</dbReference>
<protein>
    <submittedName>
        <fullName evidence="4">Phosphatidylinositol 3,4,5-trisphosphate-dependent Rac exchanger 2 protein</fullName>
    </submittedName>
</protein>
<dbReference type="InterPro" id="IPR036388">
    <property type="entry name" value="WH-like_DNA-bd_sf"/>
</dbReference>
<sequence length="458" mass="52728">MSDDKIKRLRTHVVKELYDTEADYTAHLEFTVTVLLEKARVKGQHDNTFTESVLGKLFCNIEDILQLHRRLVEELKACLKGGVSYSCSIAGVYHKFKEEFLIYQDYGKGNEAAQKLLYELEDNEGFQAFFLACLLLGGRDGGNGISSYLFKPIQRVTKYPLLFRELEKYTPRDHPDYEATRAMGVRMREICFVINEAKRGVEKLDAITDWQATVDGWEGSKVTDTCNQLIKEGALIKISAGNTQERMFFLFDNLFVYCKKSLLSRTRPLLFRGRIPMENLDVEDIEDGTADFHTGGITVTNSWKVHNIAKDKWFVLIARTPEEKKEWMDAIRAEKEKKKTNDKHQFKKGELLYRFRYDDGTFRQKYASSELAARGVRMYCRLHGLFDPIIRDHKGSVIGGALRNVLNAQKLIEWLLEEKDIVSRDEGVALGRQFVALGVLRHGQPLSLHSVVWCSETW</sequence>
<dbReference type="SUPFAM" id="SSF46785">
    <property type="entry name" value="Winged helix' DNA-binding domain"/>
    <property type="match status" value="1"/>
</dbReference>
<dbReference type="PROSITE" id="PS50186">
    <property type="entry name" value="DEP"/>
    <property type="match status" value="1"/>
</dbReference>
<feature type="domain" description="PH" evidence="1">
    <location>
        <begin position="228"/>
        <end position="336"/>
    </location>
</feature>
<dbReference type="Gene3D" id="1.10.10.10">
    <property type="entry name" value="Winged helix-like DNA-binding domain superfamily/Winged helix DNA-binding domain"/>
    <property type="match status" value="1"/>
</dbReference>
<dbReference type="InterPro" id="IPR000219">
    <property type="entry name" value="DH_dom"/>
</dbReference>
<dbReference type="InterPro" id="IPR053086">
    <property type="entry name" value="RhoGEF_domain"/>
</dbReference>
<dbReference type="GO" id="GO:0005085">
    <property type="term" value="F:guanyl-nucleotide exchange factor activity"/>
    <property type="evidence" value="ECO:0007669"/>
    <property type="project" value="InterPro"/>
</dbReference>
<dbReference type="AlphaFoldDB" id="A0AA35XGL7"/>
<feature type="domain" description="DH" evidence="2">
    <location>
        <begin position="9"/>
        <end position="197"/>
    </location>
</feature>
<dbReference type="InterPro" id="IPR036390">
    <property type="entry name" value="WH_DNA-bd_sf"/>
</dbReference>
<evidence type="ECO:0000313" key="5">
    <source>
        <dbReference type="Proteomes" id="UP001174909"/>
    </source>
</evidence>
<dbReference type="Pfam" id="PF22697">
    <property type="entry name" value="SOS1_NGEF_PH"/>
    <property type="match status" value="1"/>
</dbReference>
<feature type="domain" description="DEP" evidence="3">
    <location>
        <begin position="402"/>
        <end position="458"/>
    </location>
</feature>
<dbReference type="SMART" id="SM00325">
    <property type="entry name" value="RhoGEF"/>
    <property type="match status" value="1"/>
</dbReference>
<dbReference type="PANTHER" id="PTHR45834:SF3">
    <property type="entry name" value="RHO GUANINE NUCLEOTIDE EXCHANGE FACTOR 3, ISOFORM L"/>
    <property type="match status" value="1"/>
</dbReference>
<dbReference type="PROSITE" id="PS50003">
    <property type="entry name" value="PH_DOMAIN"/>
    <property type="match status" value="1"/>
</dbReference>
<dbReference type="Gene3D" id="1.20.900.10">
    <property type="entry name" value="Dbl homology (DH) domain"/>
    <property type="match status" value="1"/>
</dbReference>
<dbReference type="Proteomes" id="UP001174909">
    <property type="component" value="Unassembled WGS sequence"/>
</dbReference>
<dbReference type="InterPro" id="IPR001849">
    <property type="entry name" value="PH_domain"/>
</dbReference>
<dbReference type="SMART" id="SM00233">
    <property type="entry name" value="PH"/>
    <property type="match status" value="1"/>
</dbReference>
<accession>A0AA35XGL7</accession>
<dbReference type="SUPFAM" id="SSF50729">
    <property type="entry name" value="PH domain-like"/>
    <property type="match status" value="1"/>
</dbReference>
<dbReference type="InterPro" id="IPR011993">
    <property type="entry name" value="PH-like_dom_sf"/>
</dbReference>
<dbReference type="InterPro" id="IPR055251">
    <property type="entry name" value="SOS1_NGEF_PH"/>
</dbReference>
<comment type="caution">
    <text evidence="4">The sequence shown here is derived from an EMBL/GenBank/DDBJ whole genome shotgun (WGS) entry which is preliminary data.</text>
</comment>
<organism evidence="4 5">
    <name type="scientific">Geodia barretti</name>
    <name type="common">Barrett's horny sponge</name>
    <dbReference type="NCBI Taxonomy" id="519541"/>
    <lineage>
        <taxon>Eukaryota</taxon>
        <taxon>Metazoa</taxon>
        <taxon>Porifera</taxon>
        <taxon>Demospongiae</taxon>
        <taxon>Heteroscleromorpha</taxon>
        <taxon>Tetractinellida</taxon>
        <taxon>Astrophorina</taxon>
        <taxon>Geodiidae</taxon>
        <taxon>Geodia</taxon>
    </lineage>
</organism>
<gene>
    <name evidence="4" type="ORF">GBAR_LOCUS30904</name>
</gene>
<dbReference type="SUPFAM" id="SSF48065">
    <property type="entry name" value="DBL homology domain (DH-domain)"/>
    <property type="match status" value="1"/>
</dbReference>
<dbReference type="CDD" id="cd01224">
    <property type="entry name" value="PH_Collybistin_ASEF"/>
    <property type="match status" value="1"/>
</dbReference>
<reference evidence="4" key="1">
    <citation type="submission" date="2023-03" db="EMBL/GenBank/DDBJ databases">
        <authorList>
            <person name="Steffen K."/>
            <person name="Cardenas P."/>
        </authorList>
    </citation>
    <scope>NUCLEOTIDE SEQUENCE</scope>
</reference>
<dbReference type="GO" id="GO:0035556">
    <property type="term" value="P:intracellular signal transduction"/>
    <property type="evidence" value="ECO:0007669"/>
    <property type="project" value="InterPro"/>
</dbReference>
<dbReference type="PROSITE" id="PS50010">
    <property type="entry name" value="DH_2"/>
    <property type="match status" value="1"/>
</dbReference>
<evidence type="ECO:0000313" key="4">
    <source>
        <dbReference type="EMBL" id="CAI8056724.1"/>
    </source>
</evidence>
<proteinExistence type="predicted"/>